<proteinExistence type="predicted"/>
<keyword evidence="2" id="KW-1185">Reference proteome</keyword>
<feature type="non-terminal residue" evidence="1">
    <location>
        <position position="1"/>
    </location>
</feature>
<dbReference type="AlphaFoldDB" id="A0A371EK67"/>
<dbReference type="OrthoDB" id="1423977at2759"/>
<comment type="caution">
    <text evidence="1">The sequence shown here is derived from an EMBL/GenBank/DDBJ whole genome shotgun (WGS) entry which is preliminary data.</text>
</comment>
<gene>
    <name evidence="1" type="ORF">CR513_54808</name>
</gene>
<protein>
    <submittedName>
        <fullName evidence="1">Uncharacterized protein</fullName>
    </submittedName>
</protein>
<reference evidence="1" key="1">
    <citation type="submission" date="2018-05" db="EMBL/GenBank/DDBJ databases">
        <title>Draft genome of Mucuna pruriens seed.</title>
        <authorList>
            <person name="Nnadi N.E."/>
            <person name="Vos R."/>
            <person name="Hasami M.H."/>
            <person name="Devisetty U.K."/>
            <person name="Aguiy J.C."/>
        </authorList>
    </citation>
    <scope>NUCLEOTIDE SEQUENCE [LARGE SCALE GENOMIC DNA]</scope>
    <source>
        <strain evidence="1">JCA_2017</strain>
    </source>
</reference>
<dbReference type="EMBL" id="QJKJ01013441">
    <property type="protein sequence ID" value="RDX66421.1"/>
    <property type="molecule type" value="Genomic_DNA"/>
</dbReference>
<evidence type="ECO:0000313" key="2">
    <source>
        <dbReference type="Proteomes" id="UP000257109"/>
    </source>
</evidence>
<accession>A0A371EK67</accession>
<sequence>MYEFDTSEEKVGSTLDLHWISPDRSIYPSEDKFGFKPPIQTREVRHANVPWMIHVSRSDTDEYIELSMWLRALTIIRDVLYH</sequence>
<dbReference type="Proteomes" id="UP000257109">
    <property type="component" value="Unassembled WGS sequence"/>
</dbReference>
<evidence type="ECO:0000313" key="1">
    <source>
        <dbReference type="EMBL" id="RDX66421.1"/>
    </source>
</evidence>
<organism evidence="1 2">
    <name type="scientific">Mucuna pruriens</name>
    <name type="common">Velvet bean</name>
    <name type="synonym">Dolichos pruriens</name>
    <dbReference type="NCBI Taxonomy" id="157652"/>
    <lineage>
        <taxon>Eukaryota</taxon>
        <taxon>Viridiplantae</taxon>
        <taxon>Streptophyta</taxon>
        <taxon>Embryophyta</taxon>
        <taxon>Tracheophyta</taxon>
        <taxon>Spermatophyta</taxon>
        <taxon>Magnoliopsida</taxon>
        <taxon>eudicotyledons</taxon>
        <taxon>Gunneridae</taxon>
        <taxon>Pentapetalae</taxon>
        <taxon>rosids</taxon>
        <taxon>fabids</taxon>
        <taxon>Fabales</taxon>
        <taxon>Fabaceae</taxon>
        <taxon>Papilionoideae</taxon>
        <taxon>50 kb inversion clade</taxon>
        <taxon>NPAAA clade</taxon>
        <taxon>indigoferoid/millettioid clade</taxon>
        <taxon>Phaseoleae</taxon>
        <taxon>Mucuna</taxon>
    </lineage>
</organism>
<name>A0A371EK67_MUCPR</name>